<accession>A0A177D6Y4</accession>
<dbReference type="RefSeq" id="XP_018380468.1">
    <property type="nucleotide sequence ID" value="XM_018526927.1"/>
</dbReference>
<dbReference type="Proteomes" id="UP000077248">
    <property type="component" value="Unassembled WGS sequence"/>
</dbReference>
<dbReference type="VEuPathDB" id="FungiDB:CC77DRAFT_1035306"/>
<dbReference type="PROSITE" id="PS51746">
    <property type="entry name" value="PPM_2"/>
    <property type="match status" value="1"/>
</dbReference>
<dbReference type="PANTHER" id="PTHR13832">
    <property type="entry name" value="PROTEIN PHOSPHATASE 2C"/>
    <property type="match status" value="1"/>
</dbReference>
<dbReference type="Pfam" id="PF00481">
    <property type="entry name" value="PP2C"/>
    <property type="match status" value="1"/>
</dbReference>
<keyword evidence="4" id="KW-1185">Reference proteome</keyword>
<feature type="region of interest" description="Disordered" evidence="1">
    <location>
        <begin position="1"/>
        <end position="95"/>
    </location>
</feature>
<evidence type="ECO:0000313" key="4">
    <source>
        <dbReference type="Proteomes" id="UP000077248"/>
    </source>
</evidence>
<dbReference type="CDD" id="cd00143">
    <property type="entry name" value="PP2Cc"/>
    <property type="match status" value="1"/>
</dbReference>
<dbReference type="OMA" id="PWNYWSI"/>
<feature type="region of interest" description="Disordered" evidence="1">
    <location>
        <begin position="150"/>
        <end position="210"/>
    </location>
</feature>
<dbReference type="InterPro" id="IPR036457">
    <property type="entry name" value="PPM-type-like_dom_sf"/>
</dbReference>
<dbReference type="Gene3D" id="3.60.40.10">
    <property type="entry name" value="PPM-type phosphatase domain"/>
    <property type="match status" value="1"/>
</dbReference>
<evidence type="ECO:0000313" key="3">
    <source>
        <dbReference type="EMBL" id="OAG15047.1"/>
    </source>
</evidence>
<dbReference type="KEGG" id="aalt:CC77DRAFT_1035306"/>
<gene>
    <name evidence="3" type="ORF">CC77DRAFT_1035306</name>
</gene>
<dbReference type="GeneID" id="29112521"/>
<dbReference type="GO" id="GO:0004741">
    <property type="term" value="F:[pyruvate dehydrogenase (acetyl-transferring)]-phosphatase activity"/>
    <property type="evidence" value="ECO:0007669"/>
    <property type="project" value="TreeGrafter"/>
</dbReference>
<dbReference type="AlphaFoldDB" id="A0A177D6Y4"/>
<dbReference type="PANTHER" id="PTHR13832:SF792">
    <property type="entry name" value="GM14286P"/>
    <property type="match status" value="1"/>
</dbReference>
<feature type="compositionally biased region" description="Polar residues" evidence="1">
    <location>
        <begin position="1"/>
        <end position="13"/>
    </location>
</feature>
<evidence type="ECO:0000256" key="1">
    <source>
        <dbReference type="SAM" id="MobiDB-lite"/>
    </source>
</evidence>
<dbReference type="SUPFAM" id="SSF81606">
    <property type="entry name" value="PP2C-like"/>
    <property type="match status" value="1"/>
</dbReference>
<dbReference type="InterPro" id="IPR001932">
    <property type="entry name" value="PPM-type_phosphatase-like_dom"/>
</dbReference>
<protein>
    <submittedName>
        <fullName evidence="3">Protein serine/threonine phosphatase 2C</fullName>
    </submittedName>
</protein>
<evidence type="ECO:0000259" key="2">
    <source>
        <dbReference type="PROSITE" id="PS51746"/>
    </source>
</evidence>
<organism evidence="3 4">
    <name type="scientific">Alternaria alternata</name>
    <name type="common">Alternaria rot fungus</name>
    <name type="synonym">Torula alternata</name>
    <dbReference type="NCBI Taxonomy" id="5599"/>
    <lineage>
        <taxon>Eukaryota</taxon>
        <taxon>Fungi</taxon>
        <taxon>Dikarya</taxon>
        <taxon>Ascomycota</taxon>
        <taxon>Pezizomycotina</taxon>
        <taxon>Dothideomycetes</taxon>
        <taxon>Pleosporomycetidae</taxon>
        <taxon>Pleosporales</taxon>
        <taxon>Pleosporineae</taxon>
        <taxon>Pleosporaceae</taxon>
        <taxon>Alternaria</taxon>
        <taxon>Alternaria sect. Alternaria</taxon>
        <taxon>Alternaria alternata complex</taxon>
    </lineage>
</organism>
<feature type="compositionally biased region" description="Polar residues" evidence="1">
    <location>
        <begin position="150"/>
        <end position="167"/>
    </location>
</feature>
<sequence>MATLSVPSPNLGSASLGDSIHRPLSTHGLPKQPRTMSPERPHRFSAKSYPPPALVHTPMTPQSLGPMSPPPMSAKSFGTFIDSEPSTPAYSPRMDHEWGDSSVVLVRPMSSSSEPSSPTEPVWRMLQPLPVKAPPKPKAIVASPQSMEAATTAKEISTNTSLSSHPTKQARHISRPQEIKLADLSQQDYTPKSEDIAKDDEKRLQEQTASTPTAATFGKLATKMKLMLRRKNTNAKKKEKKKRQYEEVDRIEDVHWTEIWKQPTRDPTTILLESGFPTKTVLVLLVLGGLAYYFVDIVETDWTDSVYAAFSSGDDASALATPLHFYNSREEIQHVLDFHIPDPSAPLKDPNVAKFFSEQFDKLCFGWMMTEDDAKKGVEGMEGVQMPITHGCRFRSNEPCEDYFALGTSPGPGDKLWNYWTVLDGHAGRHTAFYLQWTLIPMVSSALTSLSQFASSPEVESTIKRAFLNIDKTIMDRAKTAANWFPAANGAAIAALTPAFSGSCALLAAFDPQTSRLRVACTGDSRAVLGRWDPTTESYTAVPLSEDQTGFNAKEVARLSQEHPDESVIDPKTGRMLGIAVTRAFGDHRWKWDNEFIKAVQHKFWGTAPRPGSKSPPYMTAEPEITETEVVRREPGDGKGKSDFMILASDGLWDRISSEHAVECVSRYLAARERGQEVDWKATPEYFAIEDENAAVCLARNAMGGTRRGLFLGILAGPEPLSRNAVDDTTIMVVFFDKLGDGKGEGTGAAKKKMEKKEKKWWWPF</sequence>
<reference evidence="3 4" key="1">
    <citation type="submission" date="2016-05" db="EMBL/GenBank/DDBJ databases">
        <title>Comparative analysis of secretome profiles of manganese(II)-oxidizing ascomycete fungi.</title>
        <authorList>
            <consortium name="DOE Joint Genome Institute"/>
            <person name="Zeiner C.A."/>
            <person name="Purvine S.O."/>
            <person name="Zink E.M."/>
            <person name="Wu S."/>
            <person name="Pasa-Tolic L."/>
            <person name="Chaput D.L."/>
            <person name="Haridas S."/>
            <person name="Grigoriev I.V."/>
            <person name="Santelli C.M."/>
            <person name="Hansel C.M."/>
        </authorList>
    </citation>
    <scope>NUCLEOTIDE SEQUENCE [LARGE SCALE GENOMIC DNA]</scope>
    <source>
        <strain evidence="3 4">SRC1lrK2f</strain>
    </source>
</reference>
<dbReference type="SMART" id="SM00332">
    <property type="entry name" value="PP2Cc"/>
    <property type="match status" value="1"/>
</dbReference>
<feature type="compositionally biased region" description="Basic and acidic residues" evidence="1">
    <location>
        <begin position="191"/>
        <end position="205"/>
    </location>
</feature>
<name>A0A177D6Y4_ALTAL</name>
<feature type="domain" description="PPM-type phosphatase" evidence="2">
    <location>
        <begin position="378"/>
        <end position="736"/>
    </location>
</feature>
<dbReference type="GO" id="GO:0005739">
    <property type="term" value="C:mitochondrion"/>
    <property type="evidence" value="ECO:0007669"/>
    <property type="project" value="TreeGrafter"/>
</dbReference>
<dbReference type="EMBL" id="KV441496">
    <property type="protein sequence ID" value="OAG15047.1"/>
    <property type="molecule type" value="Genomic_DNA"/>
</dbReference>
<dbReference type="InterPro" id="IPR015655">
    <property type="entry name" value="PP2C"/>
</dbReference>
<dbReference type="STRING" id="5599.A0A177D6Y4"/>
<proteinExistence type="predicted"/>